<dbReference type="Gene3D" id="3.80.10.10">
    <property type="entry name" value="Ribonuclease Inhibitor"/>
    <property type="match status" value="1"/>
</dbReference>
<evidence type="ECO:0000256" key="8">
    <source>
        <dbReference type="ARBA" id="ARBA00023136"/>
    </source>
</evidence>
<dbReference type="PROSITE" id="PS51450">
    <property type="entry name" value="LRR"/>
    <property type="match status" value="1"/>
</dbReference>
<dbReference type="SUPFAM" id="SSF56112">
    <property type="entry name" value="Protein kinase-like (PK-like)"/>
    <property type="match status" value="1"/>
</dbReference>
<dbReference type="Gene3D" id="1.10.510.10">
    <property type="entry name" value="Transferase(Phosphotransferase) domain 1"/>
    <property type="match status" value="1"/>
</dbReference>
<evidence type="ECO:0000259" key="13">
    <source>
        <dbReference type="Pfam" id="PF12819"/>
    </source>
</evidence>
<dbReference type="PRINTS" id="PR00019">
    <property type="entry name" value="LEURICHRPT"/>
</dbReference>
<dbReference type="Pfam" id="PF12819">
    <property type="entry name" value="Malectin_like"/>
    <property type="match status" value="1"/>
</dbReference>
<evidence type="ECO:0000313" key="15">
    <source>
        <dbReference type="Proteomes" id="UP001370490"/>
    </source>
</evidence>
<dbReference type="InterPro" id="IPR024788">
    <property type="entry name" value="Malectin-like_Carb-bd_dom"/>
</dbReference>
<dbReference type="InterPro" id="IPR011009">
    <property type="entry name" value="Kinase-like_dom_sf"/>
</dbReference>
<comment type="catalytic activity">
    <reaction evidence="10">
        <text>L-seryl-[protein] + ATP = O-phospho-L-seryl-[protein] + ADP + H(+)</text>
        <dbReference type="Rhea" id="RHEA:17989"/>
        <dbReference type="Rhea" id="RHEA-COMP:9863"/>
        <dbReference type="Rhea" id="RHEA-COMP:11604"/>
        <dbReference type="ChEBI" id="CHEBI:15378"/>
        <dbReference type="ChEBI" id="CHEBI:29999"/>
        <dbReference type="ChEBI" id="CHEBI:30616"/>
        <dbReference type="ChEBI" id="CHEBI:83421"/>
        <dbReference type="ChEBI" id="CHEBI:456216"/>
        <dbReference type="EC" id="2.7.11.1"/>
    </reaction>
</comment>
<organism evidence="14 15">
    <name type="scientific">Dillenia turbinata</name>
    <dbReference type="NCBI Taxonomy" id="194707"/>
    <lineage>
        <taxon>Eukaryota</taxon>
        <taxon>Viridiplantae</taxon>
        <taxon>Streptophyta</taxon>
        <taxon>Embryophyta</taxon>
        <taxon>Tracheophyta</taxon>
        <taxon>Spermatophyta</taxon>
        <taxon>Magnoliopsida</taxon>
        <taxon>eudicotyledons</taxon>
        <taxon>Gunneridae</taxon>
        <taxon>Pentapetalae</taxon>
        <taxon>Dilleniales</taxon>
        <taxon>Dilleniaceae</taxon>
        <taxon>Dillenia</taxon>
    </lineage>
</organism>
<dbReference type="Pfam" id="PF07714">
    <property type="entry name" value="PK_Tyr_Ser-Thr"/>
    <property type="match status" value="1"/>
</dbReference>
<evidence type="ECO:0000256" key="4">
    <source>
        <dbReference type="ARBA" id="ARBA00022692"/>
    </source>
</evidence>
<evidence type="ECO:0000256" key="2">
    <source>
        <dbReference type="ARBA" id="ARBA00012513"/>
    </source>
</evidence>
<protein>
    <recommendedName>
        <fullName evidence="2">non-specific serine/threonine protein kinase</fullName>
        <ecNumber evidence="2">2.7.11.1</ecNumber>
    </recommendedName>
</protein>
<reference evidence="14 15" key="1">
    <citation type="submission" date="2023-12" db="EMBL/GenBank/DDBJ databases">
        <title>A high-quality genome assembly for Dillenia turbinata (Dilleniales).</title>
        <authorList>
            <person name="Chanderbali A."/>
        </authorList>
    </citation>
    <scope>NUCLEOTIDE SEQUENCE [LARGE SCALE GENOMIC DNA]</scope>
    <source>
        <strain evidence="14">LSX21</strain>
        <tissue evidence="14">Leaf</tissue>
    </source>
</reference>
<dbReference type="PANTHER" id="PTHR45631">
    <property type="entry name" value="OS07G0107800 PROTEIN-RELATED"/>
    <property type="match status" value="1"/>
</dbReference>
<dbReference type="PANTHER" id="PTHR45631:SF206">
    <property type="entry name" value="PROTEIN KINASE DOMAIN-CONTAINING PROTEIN"/>
    <property type="match status" value="1"/>
</dbReference>
<dbReference type="GO" id="GO:0016020">
    <property type="term" value="C:membrane"/>
    <property type="evidence" value="ECO:0007669"/>
    <property type="project" value="UniProtKB-SubCell"/>
</dbReference>
<sequence>EGSDYDDETTGLRYTSDANYIDTGENGNISPNFISSSLSQQFSTVRSFPEGVRNCYTLFPINKGDKYLIRASFMYGNYDNKNQTPQFSVHIDANEWGPVTFARTSMVVGDLIYAASAHYVDVCLVNTGLGTPFISALELRPLNGSIYQTQSGSLYHLFRLDVGSTSNETIRYRDDAYDRVWDPYTPCCEVIDSSFSSDSLSSTEYKLPPMAMKTALQPWNEGESLQFSLKIEDATKMFYVYLHFAEIQSLQEGDVRELFVTLNDDSPFGPSFRPEYMTSTTLESIYSLSGDHLTFTISTTENSTLPPILNALEVYEVLQFQQLPTNQDDVASMKKIKLVYSIDRNWQGDPCVPKNYTWNGLNCTASGYDSPSIIALNLSSSRLTGKIDSSFLNLKFLESLDLSNNSLYGSVPDFSQLSSLRVLNLSWNKLTGSLPAALLARVDNSSLLLSVEGNPDLCLTPPCKKENKVIIPVIASVGSFLVVASASFAILWMWSHLNEEDVLAESKNWLFAYAEVVNITNNFEKAIGKGGFGTVYSGHLMDGTQVAIKMLSPESIQGSKEFRTEARALCTLVINYSQFHCPKVCLRKKSNSLELETETSNSSRHSTRYYINSRLSEKSDVYSFGIVLLELITGQPAILKDLNKTHLVQWVSSMLERGDIRNIVDPRLCGDFATNSVWKTLETAMACVPLISIQRPTISQVLMELKGCLEMVVACERGKTDEDHEFELPRRISTEMVPLGPEVTMGPETRLALRRLNCLSPKRLGSLIDARGALLGLLLACCPRIL</sequence>
<dbReference type="Pfam" id="PF13855">
    <property type="entry name" value="LRR_8"/>
    <property type="match status" value="1"/>
</dbReference>
<evidence type="ECO:0000256" key="3">
    <source>
        <dbReference type="ARBA" id="ARBA00022614"/>
    </source>
</evidence>
<keyword evidence="5" id="KW-0732">Signal</keyword>
<dbReference type="PROSITE" id="PS00107">
    <property type="entry name" value="PROTEIN_KINASE_ATP"/>
    <property type="match status" value="1"/>
</dbReference>
<keyword evidence="6" id="KW-0677">Repeat</keyword>
<keyword evidence="11" id="KW-0547">Nucleotide-binding</keyword>
<feature type="non-terminal residue" evidence="14">
    <location>
        <position position="1"/>
    </location>
</feature>
<dbReference type="EMBL" id="JBAMMX010000028">
    <property type="protein sequence ID" value="KAK6911975.1"/>
    <property type="molecule type" value="Genomic_DNA"/>
</dbReference>
<dbReference type="InterPro" id="IPR017441">
    <property type="entry name" value="Protein_kinase_ATP_BS"/>
</dbReference>
<keyword evidence="3" id="KW-0433">Leucine-rich repeat</keyword>
<dbReference type="AlphaFoldDB" id="A0AAN8UAW2"/>
<evidence type="ECO:0000256" key="6">
    <source>
        <dbReference type="ARBA" id="ARBA00022737"/>
    </source>
</evidence>
<dbReference type="EC" id="2.7.11.1" evidence="2"/>
<evidence type="ECO:0000256" key="5">
    <source>
        <dbReference type="ARBA" id="ARBA00022729"/>
    </source>
</evidence>
<dbReference type="InterPro" id="IPR032675">
    <property type="entry name" value="LRR_dom_sf"/>
</dbReference>
<keyword evidence="15" id="KW-1185">Reference proteome</keyword>
<evidence type="ECO:0000313" key="14">
    <source>
        <dbReference type="EMBL" id="KAK6911975.1"/>
    </source>
</evidence>
<evidence type="ECO:0000256" key="9">
    <source>
        <dbReference type="ARBA" id="ARBA00047899"/>
    </source>
</evidence>
<gene>
    <name evidence="14" type="ORF">RJ641_024068</name>
</gene>
<dbReference type="FunFam" id="3.80.10.10:FF:000129">
    <property type="entry name" value="Leucine-rich repeat receptor-like kinase"/>
    <property type="match status" value="1"/>
</dbReference>
<dbReference type="InterPro" id="IPR001611">
    <property type="entry name" value="Leu-rich_rpt"/>
</dbReference>
<comment type="caution">
    <text evidence="14">The sequence shown here is derived from an EMBL/GenBank/DDBJ whole genome shotgun (WGS) entry which is preliminary data.</text>
</comment>
<dbReference type="Proteomes" id="UP001370490">
    <property type="component" value="Unassembled WGS sequence"/>
</dbReference>
<keyword evidence="8" id="KW-0472">Membrane</keyword>
<comment type="subcellular location">
    <subcellularLocation>
        <location evidence="1">Membrane</location>
        <topology evidence="1">Single-pass membrane protein</topology>
    </subcellularLocation>
</comment>
<name>A0AAN8UAW2_9MAGN</name>
<dbReference type="GO" id="GO:0005524">
    <property type="term" value="F:ATP binding"/>
    <property type="evidence" value="ECO:0007669"/>
    <property type="project" value="UniProtKB-UniRule"/>
</dbReference>
<dbReference type="Gene3D" id="3.30.200.20">
    <property type="entry name" value="Phosphorylase Kinase, domain 1"/>
    <property type="match status" value="1"/>
</dbReference>
<keyword evidence="4" id="KW-0812">Transmembrane</keyword>
<accession>A0AAN8UAW2</accession>
<feature type="binding site" evidence="11">
    <location>
        <position position="549"/>
    </location>
    <ligand>
        <name>ATP</name>
        <dbReference type="ChEBI" id="CHEBI:30616"/>
    </ligand>
</feature>
<keyword evidence="11" id="KW-0067">ATP-binding</keyword>
<dbReference type="GO" id="GO:0004672">
    <property type="term" value="F:protein kinase activity"/>
    <property type="evidence" value="ECO:0007669"/>
    <property type="project" value="InterPro"/>
</dbReference>
<comment type="catalytic activity">
    <reaction evidence="9">
        <text>L-threonyl-[protein] + ATP = O-phospho-L-threonyl-[protein] + ADP + H(+)</text>
        <dbReference type="Rhea" id="RHEA:46608"/>
        <dbReference type="Rhea" id="RHEA-COMP:11060"/>
        <dbReference type="Rhea" id="RHEA-COMP:11605"/>
        <dbReference type="ChEBI" id="CHEBI:15378"/>
        <dbReference type="ChEBI" id="CHEBI:30013"/>
        <dbReference type="ChEBI" id="CHEBI:30616"/>
        <dbReference type="ChEBI" id="CHEBI:61977"/>
        <dbReference type="ChEBI" id="CHEBI:456216"/>
        <dbReference type="EC" id="2.7.11.1"/>
    </reaction>
</comment>
<dbReference type="InterPro" id="IPR001245">
    <property type="entry name" value="Ser-Thr/Tyr_kinase_cat_dom"/>
</dbReference>
<evidence type="ECO:0000259" key="12">
    <source>
        <dbReference type="Pfam" id="PF07714"/>
    </source>
</evidence>
<evidence type="ECO:0000256" key="10">
    <source>
        <dbReference type="ARBA" id="ARBA00048679"/>
    </source>
</evidence>
<evidence type="ECO:0000256" key="7">
    <source>
        <dbReference type="ARBA" id="ARBA00022989"/>
    </source>
</evidence>
<dbReference type="SUPFAM" id="SSF52058">
    <property type="entry name" value="L domain-like"/>
    <property type="match status" value="1"/>
</dbReference>
<feature type="domain" description="Serine-threonine/tyrosine-protein kinase catalytic" evidence="12">
    <location>
        <begin position="523"/>
        <end position="572"/>
    </location>
</feature>
<keyword evidence="7" id="KW-1133">Transmembrane helix</keyword>
<feature type="domain" description="Malectin-like" evidence="13">
    <location>
        <begin position="3"/>
        <end position="317"/>
    </location>
</feature>
<evidence type="ECO:0000256" key="11">
    <source>
        <dbReference type="PROSITE-ProRule" id="PRU10141"/>
    </source>
</evidence>
<proteinExistence type="predicted"/>
<evidence type="ECO:0000256" key="1">
    <source>
        <dbReference type="ARBA" id="ARBA00004167"/>
    </source>
</evidence>